<dbReference type="FunCoup" id="A0A5R8Q9F6">
    <property type="interactions" value="349"/>
</dbReference>
<evidence type="ECO:0000313" key="16">
    <source>
        <dbReference type="EMBL" id="TLG72554.1"/>
    </source>
</evidence>
<feature type="active site" description="Nucleophile" evidence="14">
    <location>
        <position position="386"/>
    </location>
</feature>
<dbReference type="PROSITE" id="PS51686">
    <property type="entry name" value="SAM_MT_RSMB_NOP"/>
    <property type="match status" value="1"/>
</dbReference>
<evidence type="ECO:0000256" key="10">
    <source>
        <dbReference type="ARBA" id="ARBA00022884"/>
    </source>
</evidence>
<dbReference type="InterPro" id="IPR029063">
    <property type="entry name" value="SAM-dependent_MTases_sf"/>
</dbReference>
<evidence type="ECO:0000256" key="9">
    <source>
        <dbReference type="ARBA" id="ARBA00022691"/>
    </source>
</evidence>
<dbReference type="AlphaFoldDB" id="A0A5R8Q9F6"/>
<feature type="binding site" evidence="14">
    <location>
        <position position="314"/>
    </location>
    <ligand>
        <name>S-adenosyl-L-methionine</name>
        <dbReference type="ChEBI" id="CHEBI:59789"/>
    </ligand>
</feature>
<evidence type="ECO:0000256" key="5">
    <source>
        <dbReference type="ARBA" id="ARBA00022490"/>
    </source>
</evidence>
<keyword evidence="9 14" id="KW-0949">S-adenosyl-L-methionine</keyword>
<sequence>MFITGIVICWKVRILSKQKASQARKVAFEVLDAVFRQGAYSNIALNQALSAGDFSVSERGLITEIVYGVLQHKLLLDYYLAPFIDKKLPKKWMLPLLESAVYQLVFLDKVPSYAVLNETIDIAKRKGGSFIGKMVTAILRNFERNERPSLEHLPDNERLSVATSHPLWLVDFLLKQYPMTVVEPLLEQNNLPPLRVARINHLKTGDLSVFDAGPIAGSVTLNRGNIAHTEAYNAGLVAIQDLSSQHVAPMLAPLEGERILDMCAAPGGKTMHIADLMKNTGEIIANDLHEHKLELMREAAERLGVTNVTFSNYDALELPKVFEAGAFDRILLDAPCSGLGVIRRKPDLRYRISKADLDSLVGLQAELLTTAWQLLKAGGTLVYSTCTINHFENQDQVQAFLAAHQDAELEAEIDFAESKESDGFYIAKMKKH</sequence>
<comment type="function">
    <text evidence="1">Specifically methylates the cytosine at position 967 (m5C967) of 16S rRNA.</text>
</comment>
<feature type="domain" description="SAM-dependent MTase RsmB/NOP-type" evidence="15">
    <location>
        <begin position="169"/>
        <end position="432"/>
    </location>
</feature>
<comment type="caution">
    <text evidence="16">The sequence shown here is derived from an EMBL/GenBank/DDBJ whole genome shotgun (WGS) entry which is preliminary data.</text>
</comment>
<dbReference type="SUPFAM" id="SSF48013">
    <property type="entry name" value="NusB-like"/>
    <property type="match status" value="1"/>
</dbReference>
<dbReference type="InterPro" id="IPR006027">
    <property type="entry name" value="NusB_RsmB_TIM44"/>
</dbReference>
<feature type="binding site" evidence="14">
    <location>
        <position position="333"/>
    </location>
    <ligand>
        <name>S-adenosyl-L-methionine</name>
        <dbReference type="ChEBI" id="CHEBI:59789"/>
    </ligand>
</feature>
<dbReference type="InterPro" id="IPR018314">
    <property type="entry name" value="RsmB/NOL1/NOP2-like_CS"/>
</dbReference>
<dbReference type="Gene3D" id="1.10.940.10">
    <property type="entry name" value="NusB-like"/>
    <property type="match status" value="1"/>
</dbReference>
<proteinExistence type="inferred from homology"/>
<evidence type="ECO:0000256" key="14">
    <source>
        <dbReference type="PROSITE-ProRule" id="PRU01023"/>
    </source>
</evidence>
<dbReference type="NCBIfam" id="TIGR00563">
    <property type="entry name" value="rsmB"/>
    <property type="match status" value="1"/>
</dbReference>
<dbReference type="PANTHER" id="PTHR22807">
    <property type="entry name" value="NOP2 YEAST -RELATED NOL1/NOP2/FMU SUN DOMAIN-CONTAINING"/>
    <property type="match status" value="1"/>
</dbReference>
<protein>
    <recommendedName>
        <fullName evidence="4">16S rRNA (cytosine(967)-C(5))-methyltransferase</fullName>
        <ecNumber evidence="4">2.1.1.176</ecNumber>
    </recommendedName>
    <alternativeName>
        <fullName evidence="11">16S rRNA m5C967 methyltransferase</fullName>
    </alternativeName>
    <alternativeName>
        <fullName evidence="12">rRNA (cytosine-C(5)-)-methyltransferase RsmB</fullName>
    </alternativeName>
</protein>
<dbReference type="Proteomes" id="UP000306912">
    <property type="component" value="Unassembled WGS sequence"/>
</dbReference>
<comment type="catalytic activity">
    <reaction evidence="13">
        <text>cytidine(967) in 16S rRNA + S-adenosyl-L-methionine = 5-methylcytidine(967) in 16S rRNA + S-adenosyl-L-homocysteine + H(+)</text>
        <dbReference type="Rhea" id="RHEA:42748"/>
        <dbReference type="Rhea" id="RHEA-COMP:10219"/>
        <dbReference type="Rhea" id="RHEA-COMP:10220"/>
        <dbReference type="ChEBI" id="CHEBI:15378"/>
        <dbReference type="ChEBI" id="CHEBI:57856"/>
        <dbReference type="ChEBI" id="CHEBI:59789"/>
        <dbReference type="ChEBI" id="CHEBI:74483"/>
        <dbReference type="ChEBI" id="CHEBI:82748"/>
        <dbReference type="EC" id="2.1.1.176"/>
    </reaction>
</comment>
<dbReference type="GO" id="GO:0003723">
    <property type="term" value="F:RNA binding"/>
    <property type="evidence" value="ECO:0007669"/>
    <property type="project" value="UniProtKB-UniRule"/>
</dbReference>
<dbReference type="SUPFAM" id="SSF53335">
    <property type="entry name" value="S-adenosyl-L-methionine-dependent methyltransferases"/>
    <property type="match status" value="1"/>
</dbReference>
<dbReference type="InterPro" id="IPR023267">
    <property type="entry name" value="RCMT"/>
</dbReference>
<dbReference type="GO" id="GO:0006355">
    <property type="term" value="P:regulation of DNA-templated transcription"/>
    <property type="evidence" value="ECO:0007669"/>
    <property type="project" value="InterPro"/>
</dbReference>
<dbReference type="CDD" id="cd02440">
    <property type="entry name" value="AdoMet_MTases"/>
    <property type="match status" value="1"/>
</dbReference>
<dbReference type="Pfam" id="PF01029">
    <property type="entry name" value="NusB"/>
    <property type="match status" value="1"/>
</dbReference>
<name>A0A5R8Q9F6_9FIRM</name>
<dbReference type="InterPro" id="IPR049560">
    <property type="entry name" value="MeTrfase_RsmB-F_NOP2_cat"/>
</dbReference>
<comment type="subcellular location">
    <subcellularLocation>
        <location evidence="2">Cytoplasm</location>
    </subcellularLocation>
</comment>
<keyword evidence="10 14" id="KW-0694">RNA-binding</keyword>
<feature type="binding site" evidence="14">
    <location>
        <begin position="263"/>
        <end position="269"/>
    </location>
    <ligand>
        <name>S-adenosyl-L-methionine</name>
        <dbReference type="ChEBI" id="CHEBI:59789"/>
    </ligand>
</feature>
<keyword evidence="17" id="KW-1185">Reference proteome</keyword>
<evidence type="ECO:0000313" key="17">
    <source>
        <dbReference type="Proteomes" id="UP000306912"/>
    </source>
</evidence>
<dbReference type="PRINTS" id="PR02008">
    <property type="entry name" value="RCMTFAMILY"/>
</dbReference>
<dbReference type="Pfam" id="PF01189">
    <property type="entry name" value="Methyltr_RsmB-F"/>
    <property type="match status" value="1"/>
</dbReference>
<dbReference type="EMBL" id="VBWP01000008">
    <property type="protein sequence ID" value="TLG72554.1"/>
    <property type="molecule type" value="Genomic_DNA"/>
</dbReference>
<keyword evidence="7 14" id="KW-0489">Methyltransferase</keyword>
<gene>
    <name evidence="16" type="primary">rsmB</name>
    <name evidence="16" type="ORF">FEZ08_09200</name>
</gene>
<dbReference type="NCBIfam" id="NF011494">
    <property type="entry name" value="PRK14902.1"/>
    <property type="match status" value="1"/>
</dbReference>
<evidence type="ECO:0000256" key="11">
    <source>
        <dbReference type="ARBA" id="ARBA00030399"/>
    </source>
</evidence>
<evidence type="ECO:0000256" key="3">
    <source>
        <dbReference type="ARBA" id="ARBA00007494"/>
    </source>
</evidence>
<dbReference type="FunFam" id="1.10.940.10:FF:000006">
    <property type="entry name" value="16S rRNA (Cytosine(967)-C(5))-methyltransferase RsmB"/>
    <property type="match status" value="1"/>
</dbReference>
<evidence type="ECO:0000256" key="1">
    <source>
        <dbReference type="ARBA" id="ARBA00002724"/>
    </source>
</evidence>
<reference evidence="16 17" key="1">
    <citation type="submission" date="2019-05" db="EMBL/GenBank/DDBJ databases">
        <title>Culicoidintestinum kansasii gen. nov., sp. nov. from the gastrointestinal tract of the biting midge, Culicoides sonorensis.</title>
        <authorList>
            <person name="Neupane S."/>
            <person name="Ghosh A."/>
            <person name="Gunther S."/>
            <person name="Martin K."/>
            <person name="Zurek L."/>
        </authorList>
    </citation>
    <scope>NUCLEOTIDE SEQUENCE [LARGE SCALE GENOMIC DNA]</scope>
    <source>
        <strain evidence="16 17">CS-1</strain>
    </source>
</reference>
<dbReference type="InterPro" id="IPR001678">
    <property type="entry name" value="MeTrfase_RsmB-F_NOP2_dom"/>
</dbReference>
<evidence type="ECO:0000256" key="12">
    <source>
        <dbReference type="ARBA" id="ARBA00031088"/>
    </source>
</evidence>
<organism evidence="16 17">
    <name type="scientific">Culicoidibacter larvae</name>
    <dbReference type="NCBI Taxonomy" id="2579976"/>
    <lineage>
        <taxon>Bacteria</taxon>
        <taxon>Bacillati</taxon>
        <taxon>Bacillota</taxon>
        <taxon>Culicoidibacteria</taxon>
        <taxon>Culicoidibacterales</taxon>
        <taxon>Culicoidibacteraceae</taxon>
        <taxon>Culicoidibacter</taxon>
    </lineage>
</organism>
<dbReference type="FunFam" id="3.40.50.150:FF:000022">
    <property type="entry name" value="Ribosomal RNA small subunit methyltransferase B"/>
    <property type="match status" value="1"/>
</dbReference>
<keyword evidence="8 14" id="KW-0808">Transferase</keyword>
<keyword evidence="5" id="KW-0963">Cytoplasm</keyword>
<keyword evidence="6" id="KW-0698">rRNA processing</keyword>
<feature type="binding site" evidence="14">
    <location>
        <position position="287"/>
    </location>
    <ligand>
        <name>S-adenosyl-L-methionine</name>
        <dbReference type="ChEBI" id="CHEBI:59789"/>
    </ligand>
</feature>
<evidence type="ECO:0000256" key="4">
    <source>
        <dbReference type="ARBA" id="ARBA00012140"/>
    </source>
</evidence>
<dbReference type="GO" id="GO:0008649">
    <property type="term" value="F:rRNA methyltransferase activity"/>
    <property type="evidence" value="ECO:0007669"/>
    <property type="project" value="InterPro"/>
</dbReference>
<evidence type="ECO:0000256" key="7">
    <source>
        <dbReference type="ARBA" id="ARBA00022603"/>
    </source>
</evidence>
<dbReference type="GO" id="GO:0005737">
    <property type="term" value="C:cytoplasm"/>
    <property type="evidence" value="ECO:0007669"/>
    <property type="project" value="UniProtKB-SubCell"/>
</dbReference>
<dbReference type="EC" id="2.1.1.176" evidence="4"/>
<dbReference type="InterPro" id="IPR035926">
    <property type="entry name" value="NusB-like_sf"/>
</dbReference>
<accession>A0A5R8Q9F6</accession>
<evidence type="ECO:0000256" key="8">
    <source>
        <dbReference type="ARBA" id="ARBA00022679"/>
    </source>
</evidence>
<comment type="similarity">
    <text evidence="3 14">Belongs to the class I-like SAM-binding methyltransferase superfamily. RsmB/NOP family.</text>
</comment>
<dbReference type="OrthoDB" id="9810297at2"/>
<dbReference type="PANTHER" id="PTHR22807:SF53">
    <property type="entry name" value="RIBOSOMAL RNA SMALL SUBUNIT METHYLTRANSFERASE B-RELATED"/>
    <property type="match status" value="1"/>
</dbReference>
<evidence type="ECO:0000259" key="15">
    <source>
        <dbReference type="PROSITE" id="PS51686"/>
    </source>
</evidence>
<evidence type="ECO:0000256" key="13">
    <source>
        <dbReference type="ARBA" id="ARBA00047283"/>
    </source>
</evidence>
<dbReference type="InParanoid" id="A0A5R8Q9F6"/>
<dbReference type="InterPro" id="IPR004573">
    <property type="entry name" value="rRNA_ssu_MeTfrase_B"/>
</dbReference>
<evidence type="ECO:0000256" key="6">
    <source>
        <dbReference type="ARBA" id="ARBA00022552"/>
    </source>
</evidence>
<evidence type="ECO:0000256" key="2">
    <source>
        <dbReference type="ARBA" id="ARBA00004496"/>
    </source>
</evidence>
<dbReference type="PROSITE" id="PS01153">
    <property type="entry name" value="NOL1_NOP2_SUN"/>
    <property type="match status" value="1"/>
</dbReference>
<dbReference type="Gene3D" id="3.40.50.150">
    <property type="entry name" value="Vaccinia Virus protein VP39"/>
    <property type="match status" value="1"/>
</dbReference>